<dbReference type="RefSeq" id="WP_135760675.1">
    <property type="nucleotide sequence ID" value="NZ_RQHW01000042.1"/>
</dbReference>
<dbReference type="Pfam" id="PF07603">
    <property type="entry name" value="Lcl_C"/>
    <property type="match status" value="1"/>
</dbReference>
<sequence length="335" mass="35959">MSRFFLFLVYFAIVSFYFVSCAPTPSLNNKFDPISETYRELRLLECALQLDSNCLSTYQLSGTITGLISGTSLKLKLNGGQNSSPISNNGSFSITTKGGSLSADLEIGEHPAQLYCTVEHQGTNSESGKNDVIVSCPMARLETEGKQILWTRCAYGQVWNPNGSNGAGDCKGTGTSATEYGLNYSLNFCSNPIGDCNGGSGLAGGPLLPPPWLNSSTSQVYSACEGLNLSKKFGRSNWRVPNIMELKQIVYCSNGPNPPLANFIQCNGGSTMPTINTSLFPDTTVTQGGAPYAGYWSATSYSVDYAQSFQVSFRTGETTTPDQDQSFSVRCVSTL</sequence>
<dbReference type="OrthoDB" id="342522at2"/>
<keyword evidence="3" id="KW-1185">Reference proteome</keyword>
<reference evidence="2" key="1">
    <citation type="journal article" date="2019" name="PLoS Negl. Trop. Dis.">
        <title>Revisiting the worldwide diversity of Leptospira species in the environment.</title>
        <authorList>
            <person name="Vincent A.T."/>
            <person name="Schiettekatte O."/>
            <person name="Bourhy P."/>
            <person name="Veyrier F.J."/>
            <person name="Picardeau M."/>
        </authorList>
    </citation>
    <scope>NUCLEOTIDE SEQUENCE [LARGE SCALE GENOMIC DNA]</scope>
    <source>
        <strain evidence="2">201300427</strain>
    </source>
</reference>
<evidence type="ECO:0000259" key="1">
    <source>
        <dbReference type="Pfam" id="PF07603"/>
    </source>
</evidence>
<evidence type="ECO:0000313" key="2">
    <source>
        <dbReference type="EMBL" id="TGN18992.1"/>
    </source>
</evidence>
<protein>
    <submittedName>
        <fullName evidence="2">DUF1566 domain-containing protein</fullName>
    </submittedName>
</protein>
<dbReference type="Proteomes" id="UP000298058">
    <property type="component" value="Unassembled WGS sequence"/>
</dbReference>
<dbReference type="AlphaFoldDB" id="A0A4R9LZ30"/>
<gene>
    <name evidence="2" type="ORF">EHS15_11310</name>
</gene>
<accession>A0A4R9LZ30</accession>
<dbReference type="InterPro" id="IPR011460">
    <property type="entry name" value="Lcl_C"/>
</dbReference>
<evidence type="ECO:0000313" key="3">
    <source>
        <dbReference type="Proteomes" id="UP000298058"/>
    </source>
</evidence>
<comment type="caution">
    <text evidence="2">The sequence shown here is derived from an EMBL/GenBank/DDBJ whole genome shotgun (WGS) entry which is preliminary data.</text>
</comment>
<name>A0A4R9LZ30_9LEPT</name>
<proteinExistence type="predicted"/>
<feature type="domain" description="Lcl C-terminal" evidence="1">
    <location>
        <begin position="148"/>
        <end position="332"/>
    </location>
</feature>
<organism evidence="2 3">
    <name type="scientific">Leptospira idonii</name>
    <dbReference type="NCBI Taxonomy" id="1193500"/>
    <lineage>
        <taxon>Bacteria</taxon>
        <taxon>Pseudomonadati</taxon>
        <taxon>Spirochaetota</taxon>
        <taxon>Spirochaetia</taxon>
        <taxon>Leptospirales</taxon>
        <taxon>Leptospiraceae</taxon>
        <taxon>Leptospira</taxon>
    </lineage>
</organism>
<dbReference type="EMBL" id="RQHW01000042">
    <property type="protein sequence ID" value="TGN18992.1"/>
    <property type="molecule type" value="Genomic_DNA"/>
</dbReference>